<dbReference type="PANTHER" id="PTHR22706:SF1">
    <property type="entry name" value="ASSEMBLY FACTOR FOR SPINDLE MICROTUBULES"/>
    <property type="match status" value="1"/>
</dbReference>
<dbReference type="GO" id="GO:0005737">
    <property type="term" value="C:cytoplasm"/>
    <property type="evidence" value="ECO:0007669"/>
    <property type="project" value="UniProtKB-SubCell"/>
</dbReference>
<dbReference type="Pfam" id="PF00612">
    <property type="entry name" value="IQ"/>
    <property type="match status" value="1"/>
</dbReference>
<feature type="region of interest" description="Disordered" evidence="5">
    <location>
        <begin position="176"/>
        <end position="319"/>
    </location>
</feature>
<dbReference type="GO" id="GO:0007051">
    <property type="term" value="P:spindle organization"/>
    <property type="evidence" value="ECO:0007669"/>
    <property type="project" value="TreeGrafter"/>
</dbReference>
<dbReference type="InterPro" id="IPR000048">
    <property type="entry name" value="IQ_motif_EF-hand-BS"/>
</dbReference>
<reference evidence="6 7" key="1">
    <citation type="journal article" date="2015" name="Genome Biol. Evol.">
        <title>Comparative Genomics of a Bacterivorous Green Alga Reveals Evolutionary Causalities and Consequences of Phago-Mixotrophic Mode of Nutrition.</title>
        <authorList>
            <person name="Burns J.A."/>
            <person name="Paasch A."/>
            <person name="Narechania A."/>
            <person name="Kim E."/>
        </authorList>
    </citation>
    <scope>NUCLEOTIDE SEQUENCE [LARGE SCALE GENOMIC DNA]</scope>
    <source>
        <strain evidence="6 7">PLY_AMNH</strain>
    </source>
</reference>
<evidence type="ECO:0000313" key="7">
    <source>
        <dbReference type="Proteomes" id="UP001190700"/>
    </source>
</evidence>
<evidence type="ECO:0000256" key="2">
    <source>
        <dbReference type="ARBA" id="ARBA00022490"/>
    </source>
</evidence>
<dbReference type="PANTHER" id="PTHR22706">
    <property type="entry name" value="ASSEMBLY FACTOR FOR SPINDLE MICROTUBULES"/>
    <property type="match status" value="1"/>
</dbReference>
<organism evidence="6 7">
    <name type="scientific">Cymbomonas tetramitiformis</name>
    <dbReference type="NCBI Taxonomy" id="36881"/>
    <lineage>
        <taxon>Eukaryota</taxon>
        <taxon>Viridiplantae</taxon>
        <taxon>Chlorophyta</taxon>
        <taxon>Pyramimonadophyceae</taxon>
        <taxon>Pyramimonadales</taxon>
        <taxon>Pyramimonadaceae</taxon>
        <taxon>Cymbomonas</taxon>
    </lineage>
</organism>
<evidence type="ECO:0000256" key="4">
    <source>
        <dbReference type="ARBA" id="ARBA00022860"/>
    </source>
</evidence>
<protein>
    <submittedName>
        <fullName evidence="6">Uncharacterized protein</fullName>
    </submittedName>
</protein>
<dbReference type="InterPro" id="IPR051185">
    <property type="entry name" value="ASPM"/>
</dbReference>
<evidence type="ECO:0000256" key="1">
    <source>
        <dbReference type="ARBA" id="ARBA00004496"/>
    </source>
</evidence>
<dbReference type="GO" id="GO:0000922">
    <property type="term" value="C:spindle pole"/>
    <property type="evidence" value="ECO:0007669"/>
    <property type="project" value="TreeGrafter"/>
</dbReference>
<keyword evidence="4" id="KW-0112">Calmodulin-binding</keyword>
<evidence type="ECO:0000256" key="5">
    <source>
        <dbReference type="SAM" id="MobiDB-lite"/>
    </source>
</evidence>
<gene>
    <name evidence="6" type="ORF">CYMTET_14086</name>
</gene>
<dbReference type="EMBL" id="LGRX02005747">
    <property type="protein sequence ID" value="KAK3277938.1"/>
    <property type="molecule type" value="Genomic_DNA"/>
</dbReference>
<sequence>REGRAIRRCELERPHRLEGGDTESMWPRSQFSAQVDKRQGSAKSRGSSVDSWQWCDMRIADAQTRQRLTLKQAQHERQDALSAFQEGVVQRTSAAAARRSTRMLAETHDLDAETLEINDELLRLEVVHTLRITDVAATCIQAVFRGWRARRLMHIHSRHRVCLLRGGHGPVNDPLLVHPHPPLEGLQGPQCEKTPRGIGGGSRGEALGLPTGSEGKDSQPAGGCSRGEALWLPTGSEGKDSQPAGGGSRGEALGLPTGSEGKDSQPAGGCSRGEALWLPTGSEGKDSQPAGGCSRGEALGLPTGSEGKDSQPAGAGGLQRHALASMRDDAVAHVYGVRRAWEIEMVVRKVQALWRGRVVRLRTRRMRLAQAERAQAVIALAFCGLQARRLVQHRYWAATRLQATLRGVWERHRHAKRLAALHSIGRAAARLASRHRIRSLHRAASRIQAHWRSLCTRRSALMTYTSLVPGAATR</sequence>
<keyword evidence="3" id="KW-0677">Repeat</keyword>
<feature type="compositionally biased region" description="Basic and acidic residues" evidence="5">
    <location>
        <begin position="1"/>
        <end position="19"/>
    </location>
</feature>
<accession>A0AAE0LAC9</accession>
<dbReference type="AlphaFoldDB" id="A0AAE0LAC9"/>
<comment type="caution">
    <text evidence="6">The sequence shown here is derived from an EMBL/GenBank/DDBJ whole genome shotgun (WGS) entry which is preliminary data.</text>
</comment>
<proteinExistence type="predicted"/>
<evidence type="ECO:0000256" key="3">
    <source>
        <dbReference type="ARBA" id="ARBA00022737"/>
    </source>
</evidence>
<keyword evidence="7" id="KW-1185">Reference proteome</keyword>
<dbReference type="GO" id="GO:0000278">
    <property type="term" value="P:mitotic cell cycle"/>
    <property type="evidence" value="ECO:0007669"/>
    <property type="project" value="TreeGrafter"/>
</dbReference>
<keyword evidence="2" id="KW-0963">Cytoplasm</keyword>
<dbReference type="SMART" id="SM00015">
    <property type="entry name" value="IQ"/>
    <property type="match status" value="5"/>
</dbReference>
<dbReference type="GO" id="GO:0051295">
    <property type="term" value="P:establishment of meiotic spindle localization"/>
    <property type="evidence" value="ECO:0007669"/>
    <property type="project" value="TreeGrafter"/>
</dbReference>
<feature type="non-terminal residue" evidence="6">
    <location>
        <position position="1"/>
    </location>
</feature>
<dbReference type="GO" id="GO:0005516">
    <property type="term" value="F:calmodulin binding"/>
    <property type="evidence" value="ECO:0007669"/>
    <property type="project" value="UniProtKB-KW"/>
</dbReference>
<feature type="region of interest" description="Disordered" evidence="5">
    <location>
        <begin position="1"/>
        <end position="48"/>
    </location>
</feature>
<dbReference type="PROSITE" id="PS50096">
    <property type="entry name" value="IQ"/>
    <property type="match status" value="3"/>
</dbReference>
<comment type="subcellular location">
    <subcellularLocation>
        <location evidence="1">Cytoplasm</location>
    </subcellularLocation>
</comment>
<name>A0AAE0LAC9_9CHLO</name>
<dbReference type="Proteomes" id="UP001190700">
    <property type="component" value="Unassembled WGS sequence"/>
</dbReference>
<evidence type="ECO:0000313" key="6">
    <source>
        <dbReference type="EMBL" id="KAK3277938.1"/>
    </source>
</evidence>